<sequence>MPSRSLKADGLDQVPVPAAFDLDQEHDEFARLYVHTSDGPNAMDGAWAQGEAYDGSGPITIEETPRAHGDRPSLPPGDPRLYGTPPVDPQTLLQRAKDLL</sequence>
<dbReference type="Pfam" id="PF05067">
    <property type="entry name" value="Mn_catalase"/>
    <property type="match status" value="1"/>
</dbReference>
<name>A0ABQ6JL92_9ACTN</name>
<keyword evidence="3" id="KW-1185">Reference proteome</keyword>
<dbReference type="InterPro" id="IPR007760">
    <property type="entry name" value="Mn_catalase"/>
</dbReference>
<reference evidence="3" key="1">
    <citation type="journal article" date="2019" name="Int. J. Syst. Evol. Microbiol.">
        <title>The Global Catalogue of Microorganisms (GCM) 10K type strain sequencing project: providing services to taxonomists for standard genome sequencing and annotation.</title>
        <authorList>
            <consortium name="The Broad Institute Genomics Platform"/>
            <consortium name="The Broad Institute Genome Sequencing Center for Infectious Disease"/>
            <person name="Wu L."/>
            <person name="Ma J."/>
        </authorList>
    </citation>
    <scope>NUCLEOTIDE SEQUENCE [LARGE SCALE GENOMIC DNA]</scope>
    <source>
        <strain evidence="3">NBRC 108730</strain>
    </source>
</reference>
<proteinExistence type="predicted"/>
<dbReference type="SUPFAM" id="SSF47240">
    <property type="entry name" value="Ferritin-like"/>
    <property type="match status" value="1"/>
</dbReference>
<gene>
    <name evidence="2" type="ORF">GCM10025868_31540</name>
</gene>
<dbReference type="InterPro" id="IPR009078">
    <property type="entry name" value="Ferritin-like_SF"/>
</dbReference>
<protein>
    <submittedName>
        <fullName evidence="2">Uncharacterized protein</fullName>
    </submittedName>
</protein>
<dbReference type="EMBL" id="BSUZ01000001">
    <property type="protein sequence ID" value="GMA87904.1"/>
    <property type="molecule type" value="Genomic_DNA"/>
</dbReference>
<evidence type="ECO:0000313" key="2">
    <source>
        <dbReference type="EMBL" id="GMA87904.1"/>
    </source>
</evidence>
<feature type="region of interest" description="Disordered" evidence="1">
    <location>
        <begin position="54"/>
        <end position="100"/>
    </location>
</feature>
<evidence type="ECO:0000256" key="1">
    <source>
        <dbReference type="SAM" id="MobiDB-lite"/>
    </source>
</evidence>
<accession>A0ABQ6JL92</accession>
<evidence type="ECO:0000313" key="3">
    <source>
        <dbReference type="Proteomes" id="UP001157017"/>
    </source>
</evidence>
<comment type="caution">
    <text evidence="2">The sequence shown here is derived from an EMBL/GenBank/DDBJ whole genome shotgun (WGS) entry which is preliminary data.</text>
</comment>
<organism evidence="2 3">
    <name type="scientific">Angustibacter aerolatus</name>
    <dbReference type="NCBI Taxonomy" id="1162965"/>
    <lineage>
        <taxon>Bacteria</taxon>
        <taxon>Bacillati</taxon>
        <taxon>Actinomycetota</taxon>
        <taxon>Actinomycetes</taxon>
        <taxon>Kineosporiales</taxon>
        <taxon>Kineosporiaceae</taxon>
    </lineage>
</organism>
<dbReference type="Proteomes" id="UP001157017">
    <property type="component" value="Unassembled WGS sequence"/>
</dbReference>
<dbReference type="Gene3D" id="3.30.1530.10">
    <property type="entry name" value="manganese catalase, domain 2, chain A"/>
    <property type="match status" value="1"/>
</dbReference>
<dbReference type="InterPro" id="IPR027407">
    <property type="entry name" value="Mn_catalase_C"/>
</dbReference>